<reference evidence="7" key="3">
    <citation type="submission" date="2014-09" db="EMBL/GenBank/DDBJ databases">
        <authorList>
            <person name="Magalhaes I.L.F."/>
            <person name="Oliveira U."/>
            <person name="Santos F.R."/>
            <person name="Vidigal T.H.D.A."/>
            <person name="Brescovit A.D."/>
            <person name="Santos A.J."/>
        </authorList>
    </citation>
    <scope>NUCLEOTIDE SEQUENCE</scope>
</reference>
<dbReference type="GO" id="GO:0006999">
    <property type="term" value="P:nuclear pore organization"/>
    <property type="evidence" value="ECO:0007669"/>
    <property type="project" value="TreeGrafter"/>
</dbReference>
<evidence type="ECO:0000256" key="2">
    <source>
        <dbReference type="ARBA" id="ARBA00005892"/>
    </source>
</evidence>
<dbReference type="PANTHER" id="PTHR31344">
    <property type="entry name" value="NUCLEAR PORE COMPLEX PROTEIN NUP205"/>
    <property type="match status" value="1"/>
</dbReference>
<comment type="similarity">
    <text evidence="2">Belongs to the NUP186/NUP192/NUP205 family.</text>
</comment>
<evidence type="ECO:0000313" key="6">
    <source>
        <dbReference type="EMBL" id="JAG06706.1"/>
    </source>
</evidence>
<name>A0A0A9WH33_LYGHE</name>
<keyword evidence="3" id="KW-0813">Transport</keyword>
<dbReference type="PANTHER" id="PTHR31344:SF0">
    <property type="entry name" value="NUCLEAR PORE COMPLEX PROTEIN NUP205"/>
    <property type="match status" value="1"/>
</dbReference>
<feature type="region of interest" description="Disordered" evidence="5">
    <location>
        <begin position="53"/>
        <end position="74"/>
    </location>
</feature>
<keyword evidence="4" id="KW-0539">Nucleus</keyword>
<accession>A0A0A9WH33</accession>
<evidence type="ECO:0000256" key="4">
    <source>
        <dbReference type="ARBA" id="ARBA00023242"/>
    </source>
</evidence>
<dbReference type="Pfam" id="PF11894">
    <property type="entry name" value="Nup192"/>
    <property type="match status" value="1"/>
</dbReference>
<protein>
    <recommendedName>
        <fullName evidence="8">Nuclear pore complex protein Nup205</fullName>
    </recommendedName>
</protein>
<proteinExistence type="inferred from homology"/>
<dbReference type="InterPro" id="IPR021827">
    <property type="entry name" value="Nup186/Nup192/Nup205"/>
</dbReference>
<comment type="subcellular location">
    <subcellularLocation>
        <location evidence="1">Nucleus</location>
    </subcellularLocation>
</comment>
<feature type="compositionally biased region" description="Basic and acidic residues" evidence="5">
    <location>
        <begin position="53"/>
        <end position="66"/>
    </location>
</feature>
<dbReference type="GO" id="GO:0017056">
    <property type="term" value="F:structural constituent of nuclear pore"/>
    <property type="evidence" value="ECO:0007669"/>
    <property type="project" value="TreeGrafter"/>
</dbReference>
<evidence type="ECO:0000256" key="5">
    <source>
        <dbReference type="SAM" id="MobiDB-lite"/>
    </source>
</evidence>
<reference evidence="6" key="1">
    <citation type="journal article" date="2014" name="PLoS ONE">
        <title>Transcriptome-Based Identification of ABC Transporters in the Western Tarnished Plant Bug Lygus hesperus.</title>
        <authorList>
            <person name="Hull J.J."/>
            <person name="Chaney K."/>
            <person name="Geib S.M."/>
            <person name="Fabrick J.A."/>
            <person name="Brent C.S."/>
            <person name="Walsh D."/>
            <person name="Lavine L.C."/>
        </authorList>
    </citation>
    <scope>NUCLEOTIDE SEQUENCE</scope>
</reference>
<evidence type="ECO:0000256" key="1">
    <source>
        <dbReference type="ARBA" id="ARBA00004123"/>
    </source>
</evidence>
<evidence type="ECO:0008006" key="8">
    <source>
        <dbReference type="Google" id="ProtNLM"/>
    </source>
</evidence>
<evidence type="ECO:0000313" key="7">
    <source>
        <dbReference type="EMBL" id="JAG57219.1"/>
    </source>
</evidence>
<evidence type="ECO:0000256" key="3">
    <source>
        <dbReference type="ARBA" id="ARBA00022448"/>
    </source>
</evidence>
<dbReference type="EMBL" id="GBRD01008602">
    <property type="protein sequence ID" value="JAG57219.1"/>
    <property type="molecule type" value="Transcribed_RNA"/>
</dbReference>
<sequence length="1960" mass="221026">MEDATDDIWTPYKELEHIVETSIAKPSPTSFDDLKRALARHRQNFLTLLKNPPKDRAQRAELEKGQPIDLPGVGPTQLPKDLVAEAMILSDMYDLNEYMALDLLGTAQQQLPHYPDLPRGVVAVLLYYDGRKSLVMALRSLVQARNGNLWTVVTSPQVSEYVTAYTDELMDDGIVPKILSVLEAMDVNKEKELLQQNRALGPPRYQQQVLDLYESTRQALAETIFLWSAQSGLPKEPCFALLNHLRSSKRKVPDAPDTLPTVDVTPILTLAFLYAIDLSLLHKSDGDVVQRIVPLVMGNRQYLVTMQEELGNKDKPWGDERLRALILMGWAVTLSTLRMAPQILPENVPLANPDVVMEEAIQSKVFDYLRLDFMNHDQIYKQEFALKRIHSLMTDFITQMPHKVKEMRLRAEETDKTIHAYMHEGLEPPNNLSHHFKHMLLSIARLYSQDPLNTQLAMDYWCTPDNKRGASFPYRAQPKKEALYTFVVQTSEVLPSTLFVPYVKMLTSLSSSPRGAQQCFLLLKNNDNKNLTWDHFFSSFNRYFHNLRQEALPTGDTMYRTHTFNKGITQAELEGLQAVLGLIKSVAENDPVTGEKLCQNQQWAAMTVLLGLVTCSVPIPLKASLLNTLAAFTKSPATAASLWHNIEASQIVNTIPSTSSFQPRGILTELEETECRNEEYPLTRAVLNLFNGLTDKPIPKLLGASQRTPGFDPYLNFILNNVLLRFAGRCYKNPKEKWEVCQGAMALISKLLLQYDPSKDEFLAKHVQAYTLGTAQVNPPPGYHIMISLCSKSELLRLLLLLIDEGCRVFDVHTSFPGKTELENSVLHALKMLEHGLAMQPMFLNLLNSSNSNILLVGLNRLILGVNEVTNKPDHLLNIAKYMTYQSWLPTHALPAVNILFLVTSDRIFSSPPLHGHLLSLFLSTPQIKSSIRHGFVTCLEMDEEVIEGSEEDIMEAEDDDPRRVITETKRSICLFLLQTLRQGVPNVAHYLFGFDLNKEIRKTVFQQPGVLGMPRSCLHSILSLLNNHLVNLSQNSGSLVELYYRIIYELAYNTRTSEPTLRFLRSSGDFLKRHLAALPFTTTFDDPTSVTKLRQMSWLLKTVAIEMKVTATNQQLSQLASLVQTYTGCSKDPNIRPTSNESTNYPLSLSFDQVKPSEQLVLQLLKHTKFFIQPVHDPELEFVNVARLKKLMKDCEIDEERVRTVDVRALHVVLENELNLQCKSTSNTHRLEIQTILAYVTKVNAAARLKMATIRFLDAWRHATEVMFAVATNDALNLEKRFNLLVDVIHEMLSKAVQSASQPEIANLISGSVLLLFVDLRQTYISEMGKGDETDSKLCNFMDSNHYKLTTVMSNLVKWILNSGAGPQKVRANLYAALLNFFRLSREKSDLKRRSCLDQSQRSDYVTMLDATLSGHGGVIIDRSNIDVILAQGERLVDMLCHDCSTSHDICKMLALSCLDMIVEIDAATTWTSVLSSRGYLKYIIDSLLDMDKHLIQLLSNNVKNLKPLYVYESKMALLCRVASTKIGAEMLLDQNALACLSALHVYNKHPDIIPNAPMVGGMEIDFIPNVSTRYLQILMPALDLCDAIISSMGVENQIAIAQVLKFLLCHGEMITLVLRSGSPFHTLPYLKELAKLTGIIARATNEDAFRSLNEDGMDPGSLFESTSVFSRIRRLMLGLVSRFVCTESLLRDIEKDAGDRQRRLDGDDSSQPSAVNKKASSEVVIAFLQIAAHLVLYARNVVSNGSADRRISTVVFQPALTDSCISDRRDMLTMQEATLGDVVLQLSLAVSHHGREKSNLDVLVKKLQDVPKMDSNTLKQYVEKETDEPRYEAARILSCRVESKRLELQLCHFIVEHCLYIVWAHLDFYMLRGLSNKTFGQPKTPRGTGRGPAPMEFDTTWAVSHDDLDQLKQGLLSVFNDSFSTSLLTVVQDMSSKEKSFLEALLRRIKKLIQFVPN</sequence>
<dbReference type="GO" id="GO:0044611">
    <property type="term" value="C:nuclear pore inner ring"/>
    <property type="evidence" value="ECO:0007669"/>
    <property type="project" value="TreeGrafter"/>
</dbReference>
<reference evidence="6" key="2">
    <citation type="submission" date="2014-07" db="EMBL/GenBank/DDBJ databases">
        <authorList>
            <person name="Hull J."/>
        </authorList>
    </citation>
    <scope>NUCLEOTIDE SEQUENCE</scope>
</reference>
<dbReference type="EMBL" id="GBHO01036898">
    <property type="protein sequence ID" value="JAG06706.1"/>
    <property type="molecule type" value="Transcribed_RNA"/>
</dbReference>
<organism evidence="6">
    <name type="scientific">Lygus hesperus</name>
    <name type="common">Western plant bug</name>
    <dbReference type="NCBI Taxonomy" id="30085"/>
    <lineage>
        <taxon>Eukaryota</taxon>
        <taxon>Metazoa</taxon>
        <taxon>Ecdysozoa</taxon>
        <taxon>Arthropoda</taxon>
        <taxon>Hexapoda</taxon>
        <taxon>Insecta</taxon>
        <taxon>Pterygota</taxon>
        <taxon>Neoptera</taxon>
        <taxon>Paraneoptera</taxon>
        <taxon>Hemiptera</taxon>
        <taxon>Heteroptera</taxon>
        <taxon>Panheteroptera</taxon>
        <taxon>Cimicomorpha</taxon>
        <taxon>Miridae</taxon>
        <taxon>Mirini</taxon>
        <taxon>Lygus</taxon>
    </lineage>
</organism>
<gene>
    <name evidence="6" type="ORF">CM83_84012</name>
</gene>